<comment type="caution">
    <text evidence="3">The sequence shown here is derived from an EMBL/GenBank/DDBJ whole genome shotgun (WGS) entry which is preliminary data.</text>
</comment>
<evidence type="ECO:0000256" key="2">
    <source>
        <dbReference type="SAM" id="SignalP"/>
    </source>
</evidence>
<evidence type="ECO:0000313" key="3">
    <source>
        <dbReference type="EMBL" id="PIZ14603.1"/>
    </source>
</evidence>
<protein>
    <submittedName>
        <fullName evidence="3">Uncharacterized protein</fullName>
    </submittedName>
</protein>
<gene>
    <name evidence="3" type="ORF">COY52_11910</name>
</gene>
<accession>A0A2M7S5M6</accession>
<keyword evidence="2" id="KW-0732">Signal</keyword>
<dbReference type="AlphaFoldDB" id="A0A2M7S5M6"/>
<feature type="region of interest" description="Disordered" evidence="1">
    <location>
        <begin position="141"/>
        <end position="169"/>
    </location>
</feature>
<sequence length="169" mass="18639">MKKILILVIGAAIMLGAGAYAQMGDMDTCPMCKGRGMVEKGMMHPRMGMQGAEMQGQKMGQMQKQMMQGRMAQGMQQNRMSAAGPMMGGREMVATSDAGVVLIIGNKMYKYDKDLKLKGEAEIKIDMEAMKKAQEEMKKMREEMMGKGPAPGKKMKNTFGETPSMKKHN</sequence>
<feature type="chain" id="PRO_5014663382" evidence="2">
    <location>
        <begin position="22"/>
        <end position="169"/>
    </location>
</feature>
<evidence type="ECO:0000313" key="4">
    <source>
        <dbReference type="Proteomes" id="UP000229307"/>
    </source>
</evidence>
<reference evidence="4" key="1">
    <citation type="submission" date="2017-09" db="EMBL/GenBank/DDBJ databases">
        <title>Depth-based differentiation of microbial function through sediment-hosted aquifers and enrichment of novel symbionts in the deep terrestrial subsurface.</title>
        <authorList>
            <person name="Probst A.J."/>
            <person name="Ladd B."/>
            <person name="Jarett J.K."/>
            <person name="Geller-Mcgrath D.E."/>
            <person name="Sieber C.M.K."/>
            <person name="Emerson J.B."/>
            <person name="Anantharaman K."/>
            <person name="Thomas B.C."/>
            <person name="Malmstrom R."/>
            <person name="Stieglmeier M."/>
            <person name="Klingl A."/>
            <person name="Woyke T."/>
            <person name="Ryan C.M."/>
            <person name="Banfield J.F."/>
        </authorList>
    </citation>
    <scope>NUCLEOTIDE SEQUENCE [LARGE SCALE GENOMIC DNA]</scope>
</reference>
<proteinExistence type="predicted"/>
<dbReference type="Proteomes" id="UP000229307">
    <property type="component" value="Unassembled WGS sequence"/>
</dbReference>
<organism evidence="3 4">
    <name type="scientific">Candidatus Desantisbacteria bacterium CG_4_10_14_0_8_um_filter_48_22</name>
    <dbReference type="NCBI Taxonomy" id="1974543"/>
    <lineage>
        <taxon>Bacteria</taxon>
        <taxon>Candidatus Desantisiibacteriota</taxon>
    </lineage>
</organism>
<evidence type="ECO:0000256" key="1">
    <source>
        <dbReference type="SAM" id="MobiDB-lite"/>
    </source>
</evidence>
<name>A0A2M7S5M6_9BACT</name>
<dbReference type="EMBL" id="PFMR01000329">
    <property type="protein sequence ID" value="PIZ14603.1"/>
    <property type="molecule type" value="Genomic_DNA"/>
</dbReference>
<feature type="signal peptide" evidence="2">
    <location>
        <begin position="1"/>
        <end position="21"/>
    </location>
</feature>